<dbReference type="AlphaFoldDB" id="A0A8S1ENV9"/>
<dbReference type="Proteomes" id="UP000494206">
    <property type="component" value="Unassembled WGS sequence"/>
</dbReference>
<dbReference type="PANTHER" id="PTHR21523">
    <property type="match status" value="1"/>
</dbReference>
<reference evidence="1 2" key="1">
    <citation type="submission" date="2020-04" db="EMBL/GenBank/DDBJ databases">
        <authorList>
            <person name="Laetsch R D."/>
            <person name="Stevens L."/>
            <person name="Kumar S."/>
            <person name="Blaxter L. M."/>
        </authorList>
    </citation>
    <scope>NUCLEOTIDE SEQUENCE [LARGE SCALE GENOMIC DNA]</scope>
</reference>
<evidence type="ECO:0000313" key="1">
    <source>
        <dbReference type="EMBL" id="CAB3401149.1"/>
    </source>
</evidence>
<accession>A0A8S1ENV9</accession>
<organism evidence="1 2">
    <name type="scientific">Caenorhabditis bovis</name>
    <dbReference type="NCBI Taxonomy" id="2654633"/>
    <lineage>
        <taxon>Eukaryota</taxon>
        <taxon>Metazoa</taxon>
        <taxon>Ecdysozoa</taxon>
        <taxon>Nematoda</taxon>
        <taxon>Chromadorea</taxon>
        <taxon>Rhabditida</taxon>
        <taxon>Rhabditina</taxon>
        <taxon>Rhabditomorpha</taxon>
        <taxon>Rhabditoidea</taxon>
        <taxon>Rhabditidae</taxon>
        <taxon>Peloderinae</taxon>
        <taxon>Caenorhabditis</taxon>
    </lineage>
</organism>
<sequence length="672" mass="77165">MVASNVYNKEHTSKEVETETQVFEIENKKLQQYWQFASTTALIKAQTRKALKFLPKIEQIVFQQCASDAKTVVELSKCAVRVFDAKLSSSIESPPNPSTPQILKIEKIRVSPAEIVMERPSNSSEYYYSSMKQQWIRNPIRRQKIRRRLKRRDEMMEAYEKFLEEQRALKKAEDLNRKRNEVKELTSKVSRNLFGLPRHMKIPERKRREIKDMFSSAHFDFPKLATKYLGQFVGGNNVPHNHLDNIRRFRNHFQRVEKCNGYFKLMNDENKKIFDKLNLGINSRPPILDDQRSAIDEILEIINEFTIVSSNQRYQQLMLEAVLDLSGAGSAIEALLEKMEPSMKFMEEVQYPLVQKMSREDIRWLKTRQMFTDEQWREYEDYGVVHLTKEQLEMLYDDESKQFSSVTDLSIEERDERIEADIRKLAALGRPKWPFWDNNKRVKRAGGSGSASVNIPNYPYGEFINGVEFMTLKPYAFANLINFGVSMEAAILSPHAFISEIMRPEALKLDLLSPRAFVATVLSPSALIARILSPTAFRAEVLSPRALTAWVLSPEALVAEVLSPRFLEPRVLSPEAMVIDVLSPGILSPHVASFEALGVIILSPNILSPRIASEEKFIVEVLSPHILGGPHSVEEKEHDVAGGDIAYICPPFLSFLKHSHYKAQDTNVQEQT</sequence>
<proteinExistence type="predicted"/>
<keyword evidence="2" id="KW-1185">Reference proteome</keyword>
<protein>
    <submittedName>
        <fullName evidence="1">Uncharacterized protein</fullName>
    </submittedName>
</protein>
<gene>
    <name evidence="1" type="ORF">CBOVIS_LOCUS3942</name>
</gene>
<dbReference type="OrthoDB" id="5870064at2759"/>
<dbReference type="EMBL" id="CADEPM010000002">
    <property type="protein sequence ID" value="CAB3401149.1"/>
    <property type="molecule type" value="Genomic_DNA"/>
</dbReference>
<name>A0A8S1ENV9_9PELO</name>
<dbReference type="PANTHER" id="PTHR21523:SF38">
    <property type="entry name" value="MLT-TEN (MLT-10) RELATED"/>
    <property type="match status" value="1"/>
</dbReference>
<evidence type="ECO:0000313" key="2">
    <source>
        <dbReference type="Proteomes" id="UP000494206"/>
    </source>
</evidence>
<comment type="caution">
    <text evidence="1">The sequence shown here is derived from an EMBL/GenBank/DDBJ whole genome shotgun (WGS) entry which is preliminary data.</text>
</comment>